<keyword evidence="3 10" id="KW-0963">Cytoplasm</keyword>
<keyword evidence="5 10" id="KW-0808">Transferase</keyword>
<dbReference type="Gene3D" id="4.10.1000.10">
    <property type="entry name" value="Zinc finger, CCCH-type"/>
    <property type="match status" value="1"/>
</dbReference>
<proteinExistence type="inferred from homology"/>
<evidence type="ECO:0000256" key="2">
    <source>
        <dbReference type="ARBA" id="ARBA00009056"/>
    </source>
</evidence>
<comment type="function">
    <text evidence="10">Adenosyl-L-methionine (AdoMet)-dependent tRNA (uracil-O(2)-)-methyltransferase.</text>
</comment>
<keyword evidence="9" id="KW-0479">Metal-binding</keyword>
<feature type="zinc finger region" description="C3H1-type" evidence="9">
    <location>
        <begin position="196"/>
        <end position="226"/>
    </location>
</feature>
<evidence type="ECO:0000313" key="12">
    <source>
        <dbReference type="EMBL" id="MED6271170.1"/>
    </source>
</evidence>
<keyword evidence="9" id="KW-0862">Zinc</keyword>
<dbReference type="PROSITE" id="PS50103">
    <property type="entry name" value="ZF_C3H1"/>
    <property type="match status" value="1"/>
</dbReference>
<dbReference type="PANTHER" id="PTHR21210:SF0">
    <property type="entry name" value="TRNA (URACIL-O(2)-)-METHYLTRANSFERASE-RELATED"/>
    <property type="match status" value="1"/>
</dbReference>
<keyword evidence="9" id="KW-0863">Zinc-finger</keyword>
<evidence type="ECO:0000259" key="11">
    <source>
        <dbReference type="PROSITE" id="PS50103"/>
    </source>
</evidence>
<keyword evidence="6 10" id="KW-0949">S-adenosyl-L-methionine</keyword>
<keyword evidence="13" id="KW-1185">Reference proteome</keyword>
<comment type="subcellular location">
    <subcellularLocation>
        <location evidence="1 10">Cytoplasm</location>
    </subcellularLocation>
</comment>
<gene>
    <name evidence="12" type="ORF">CHARACLAT_017478</name>
</gene>
<evidence type="ECO:0000256" key="6">
    <source>
        <dbReference type="ARBA" id="ARBA00022691"/>
    </source>
</evidence>
<dbReference type="EMBL" id="JAHUTJ010017866">
    <property type="protein sequence ID" value="MED6271170.1"/>
    <property type="molecule type" value="Genomic_DNA"/>
</dbReference>
<name>A0ABU7DAQ2_9TELE</name>
<dbReference type="Proteomes" id="UP001352852">
    <property type="component" value="Unassembled WGS sequence"/>
</dbReference>
<sequence>MLEQQERREQKHSSASRQVCLVGMSRSYKQSDEAEFEQRRGCYIRSRQTSAGAAVQSSGVGKNRDCCHGSTDCEGTSGTTWEGGFRPRSSVEAVRNCAALPRDFVDGIVLKVADTLLGMSEGTPLGAWNKGGSLSVREVAALLQQETLQLLKKECGGLQTLLKNNHQVFKVEGGTVYIRDWRDRTESRRRPAVPGALKTRLCWFHAHHPQGCPLQEQNCCFAHGADDLRPSTRPLKKLKNF</sequence>
<comment type="catalytic activity">
    <reaction evidence="8 10">
        <text>uridine(44) in tRNA(Ser) + S-adenosyl-L-methionine = 2'-O-methyluridine(44) in tRNA(Ser) + S-adenosyl-L-homocysteine + H(+)</text>
        <dbReference type="Rhea" id="RHEA:43100"/>
        <dbReference type="Rhea" id="RHEA-COMP:10339"/>
        <dbReference type="Rhea" id="RHEA-COMP:10340"/>
        <dbReference type="ChEBI" id="CHEBI:15378"/>
        <dbReference type="ChEBI" id="CHEBI:57856"/>
        <dbReference type="ChEBI" id="CHEBI:59789"/>
        <dbReference type="ChEBI" id="CHEBI:65315"/>
        <dbReference type="ChEBI" id="CHEBI:74478"/>
        <dbReference type="EC" id="2.1.1.211"/>
    </reaction>
</comment>
<dbReference type="PANTHER" id="PTHR21210">
    <property type="entry name" value="TRNA (URACIL-O(2)-)-METHYLTRANSFERASE-RELATED"/>
    <property type="match status" value="1"/>
</dbReference>
<organism evidence="12 13">
    <name type="scientific">Characodon lateralis</name>
    <dbReference type="NCBI Taxonomy" id="208331"/>
    <lineage>
        <taxon>Eukaryota</taxon>
        <taxon>Metazoa</taxon>
        <taxon>Chordata</taxon>
        <taxon>Craniata</taxon>
        <taxon>Vertebrata</taxon>
        <taxon>Euteleostomi</taxon>
        <taxon>Actinopterygii</taxon>
        <taxon>Neopterygii</taxon>
        <taxon>Teleostei</taxon>
        <taxon>Neoteleostei</taxon>
        <taxon>Acanthomorphata</taxon>
        <taxon>Ovalentaria</taxon>
        <taxon>Atherinomorphae</taxon>
        <taxon>Cyprinodontiformes</taxon>
        <taxon>Goodeidae</taxon>
        <taxon>Characodon</taxon>
    </lineage>
</organism>
<dbReference type="EC" id="2.1.1.211" evidence="10"/>
<protein>
    <recommendedName>
        <fullName evidence="10">tRNA (uracil-O(2)-)-methyltransferase</fullName>
        <ecNumber evidence="10">2.1.1.211</ecNumber>
    </recommendedName>
</protein>
<reference evidence="12 13" key="1">
    <citation type="submission" date="2021-06" db="EMBL/GenBank/DDBJ databases">
        <authorList>
            <person name="Palmer J.M."/>
        </authorList>
    </citation>
    <scope>NUCLEOTIDE SEQUENCE [LARGE SCALE GENOMIC DNA]</scope>
    <source>
        <strain evidence="12 13">CL_MEX2019</strain>
        <tissue evidence="12">Muscle</tissue>
    </source>
</reference>
<feature type="domain" description="C3H1-type" evidence="11">
    <location>
        <begin position="196"/>
        <end position="226"/>
    </location>
</feature>
<evidence type="ECO:0000256" key="8">
    <source>
        <dbReference type="ARBA" id="ARBA00047957"/>
    </source>
</evidence>
<comment type="similarity">
    <text evidence="2 10">Belongs to the TRM44 family.</text>
</comment>
<evidence type="ECO:0000256" key="9">
    <source>
        <dbReference type="PROSITE-ProRule" id="PRU00723"/>
    </source>
</evidence>
<evidence type="ECO:0000256" key="5">
    <source>
        <dbReference type="ARBA" id="ARBA00022679"/>
    </source>
</evidence>
<evidence type="ECO:0000313" key="13">
    <source>
        <dbReference type="Proteomes" id="UP001352852"/>
    </source>
</evidence>
<comment type="caution">
    <text evidence="12">The sequence shown here is derived from an EMBL/GenBank/DDBJ whole genome shotgun (WGS) entry which is preliminary data.</text>
</comment>
<evidence type="ECO:0000256" key="3">
    <source>
        <dbReference type="ARBA" id="ARBA00022490"/>
    </source>
</evidence>
<evidence type="ECO:0000256" key="4">
    <source>
        <dbReference type="ARBA" id="ARBA00022603"/>
    </source>
</evidence>
<keyword evidence="7 10" id="KW-0819">tRNA processing</keyword>
<evidence type="ECO:0000256" key="10">
    <source>
        <dbReference type="RuleBase" id="RU368004"/>
    </source>
</evidence>
<evidence type="ECO:0000256" key="7">
    <source>
        <dbReference type="ARBA" id="ARBA00022694"/>
    </source>
</evidence>
<dbReference type="InterPro" id="IPR000571">
    <property type="entry name" value="Znf_CCCH"/>
</dbReference>
<keyword evidence="4 10" id="KW-0489">Methyltransferase</keyword>
<accession>A0ABU7DAQ2</accession>
<dbReference type="InterPro" id="IPR011671">
    <property type="entry name" value="tRNA_uracil_MeTrfase"/>
</dbReference>
<evidence type="ECO:0000256" key="1">
    <source>
        <dbReference type="ARBA" id="ARBA00004496"/>
    </source>
</evidence>